<proteinExistence type="predicted"/>
<dbReference type="PROSITE" id="PS51257">
    <property type="entry name" value="PROKAR_LIPOPROTEIN"/>
    <property type="match status" value="1"/>
</dbReference>
<dbReference type="WBParaSite" id="Csp11.Scaffold608.g5810.t2">
    <property type="protein sequence ID" value="Csp11.Scaffold608.g5810.t2"/>
    <property type="gene ID" value="Csp11.Scaffold608.g5810"/>
</dbReference>
<sequence>MKWISLIFLFHLLNLSSGCLKLNQLGLTTTLPRRTTPPPPCLCGNFDQFMKVTQNILYTYIDTCHVNVTCISDFNTNLYGYWGEIPKPNTAMRPYFTLPTYKSGSNIHEFIDLHEYFGIQCQDENKRFYATKYPNGISYMQADGKVFHIFTEGKFDGKKTEIFSGQCAPLNPVEQTTVMPRRTTPSFSCSCGNFGQFMKGNQTTVIHTVNILTVTQNILYTYIDTCHVNVTCISDINTNLYGYWGEVPKPNTAMRPYFTLETYKNGSNIHDFVDLHEYFGIQCEEENNRFYATKYPNGISYMSYDGRVFYMYTDGGLEGKKRKFTVDNGKKL</sequence>
<dbReference type="AlphaFoldDB" id="A0A1I7TGW0"/>
<keyword evidence="2" id="KW-1185">Reference proteome</keyword>
<feature type="signal peptide" evidence="1">
    <location>
        <begin position="1"/>
        <end position="18"/>
    </location>
</feature>
<dbReference type="Proteomes" id="UP000095282">
    <property type="component" value="Unplaced"/>
</dbReference>
<evidence type="ECO:0000256" key="1">
    <source>
        <dbReference type="SAM" id="SignalP"/>
    </source>
</evidence>
<reference evidence="3" key="1">
    <citation type="submission" date="2016-11" db="UniProtKB">
        <authorList>
            <consortium name="WormBaseParasite"/>
        </authorList>
    </citation>
    <scope>IDENTIFICATION</scope>
</reference>
<evidence type="ECO:0000313" key="3">
    <source>
        <dbReference type="WBParaSite" id="Csp11.Scaffold608.g5810.t2"/>
    </source>
</evidence>
<dbReference type="Pfam" id="PF02343">
    <property type="entry name" value="TRA-1_regulated"/>
    <property type="match status" value="2"/>
</dbReference>
<organism evidence="2 3">
    <name type="scientific">Caenorhabditis tropicalis</name>
    <dbReference type="NCBI Taxonomy" id="1561998"/>
    <lineage>
        <taxon>Eukaryota</taxon>
        <taxon>Metazoa</taxon>
        <taxon>Ecdysozoa</taxon>
        <taxon>Nematoda</taxon>
        <taxon>Chromadorea</taxon>
        <taxon>Rhabditida</taxon>
        <taxon>Rhabditina</taxon>
        <taxon>Rhabditomorpha</taxon>
        <taxon>Rhabditoidea</taxon>
        <taxon>Rhabditidae</taxon>
        <taxon>Peloderinae</taxon>
        <taxon>Caenorhabditis</taxon>
    </lineage>
</organism>
<evidence type="ECO:0000313" key="2">
    <source>
        <dbReference type="Proteomes" id="UP000095282"/>
    </source>
</evidence>
<dbReference type="InterPro" id="IPR003326">
    <property type="entry name" value="TRA-1_regulated"/>
</dbReference>
<name>A0A1I7TGW0_9PELO</name>
<protein>
    <submittedName>
        <fullName evidence="3">CUB domain-containing protein</fullName>
    </submittedName>
</protein>
<keyword evidence="1" id="KW-0732">Signal</keyword>
<accession>A0A1I7TGW0</accession>
<feature type="chain" id="PRO_5009307485" evidence="1">
    <location>
        <begin position="19"/>
        <end position="332"/>
    </location>
</feature>